<comment type="caution">
    <text evidence="1">The sequence shown here is derived from an EMBL/GenBank/DDBJ whole genome shotgun (WGS) entry which is preliminary data.</text>
</comment>
<reference evidence="1" key="1">
    <citation type="submission" date="2021-05" db="EMBL/GenBank/DDBJ databases">
        <authorList>
            <person name="Pan Q."/>
            <person name="Jouanno E."/>
            <person name="Zahm M."/>
            <person name="Klopp C."/>
            <person name="Cabau C."/>
            <person name="Louis A."/>
            <person name="Berthelot C."/>
            <person name="Parey E."/>
            <person name="Roest Crollius H."/>
            <person name="Montfort J."/>
            <person name="Robinson-Rechavi M."/>
            <person name="Bouchez O."/>
            <person name="Lampietro C."/>
            <person name="Lopez Roques C."/>
            <person name="Donnadieu C."/>
            <person name="Postlethwait J."/>
            <person name="Bobe J."/>
            <person name="Dillon D."/>
            <person name="Chandos A."/>
            <person name="von Hippel F."/>
            <person name="Guiguen Y."/>
        </authorList>
    </citation>
    <scope>NUCLEOTIDE SEQUENCE</scope>
    <source>
        <strain evidence="1">YG-Jan2019</strain>
    </source>
</reference>
<name>A0ACC2F8P1_DALPE</name>
<keyword evidence="2" id="KW-1185">Reference proteome</keyword>
<accession>A0ACC2F8P1</accession>
<dbReference type="EMBL" id="CM055759">
    <property type="protein sequence ID" value="KAJ7987708.1"/>
    <property type="molecule type" value="Genomic_DNA"/>
</dbReference>
<sequence length="145" mass="16058">MTSAGDAEFPREYHTLAHGARRFPDNNNGGLASTSGERLRHNAIATKSVEAHTNHHKVDMERQREGFMDLQRNQKYPASPCGSQGQGSPNCGRQQQDSLVPRGSRENRAAAVRKWREGGRRRRVERQANQRTTATTVVQPVAAAG</sequence>
<dbReference type="Proteomes" id="UP001157502">
    <property type="component" value="Chromosome 32"/>
</dbReference>
<organism evidence="1 2">
    <name type="scientific">Dallia pectoralis</name>
    <name type="common">Alaska blackfish</name>
    <dbReference type="NCBI Taxonomy" id="75939"/>
    <lineage>
        <taxon>Eukaryota</taxon>
        <taxon>Metazoa</taxon>
        <taxon>Chordata</taxon>
        <taxon>Craniata</taxon>
        <taxon>Vertebrata</taxon>
        <taxon>Euteleostomi</taxon>
        <taxon>Actinopterygii</taxon>
        <taxon>Neopterygii</taxon>
        <taxon>Teleostei</taxon>
        <taxon>Protacanthopterygii</taxon>
        <taxon>Esociformes</taxon>
        <taxon>Umbridae</taxon>
        <taxon>Dallia</taxon>
    </lineage>
</organism>
<gene>
    <name evidence="1" type="ORF">DPEC_G00329300</name>
</gene>
<protein>
    <submittedName>
        <fullName evidence="1">Uncharacterized protein</fullName>
    </submittedName>
</protein>
<evidence type="ECO:0000313" key="1">
    <source>
        <dbReference type="EMBL" id="KAJ7987708.1"/>
    </source>
</evidence>
<evidence type="ECO:0000313" key="2">
    <source>
        <dbReference type="Proteomes" id="UP001157502"/>
    </source>
</evidence>
<proteinExistence type="predicted"/>